<keyword evidence="4 10" id="KW-0378">Hydrolase</keyword>
<evidence type="ECO:0000256" key="3">
    <source>
        <dbReference type="ARBA" id="ARBA00012506"/>
    </source>
</evidence>
<comment type="catalytic activity">
    <reaction evidence="8">
        <text>P(1),P(4)-bis(5'-adenosyl) tetraphosphate + H2O = 2 ADP + 2 H(+)</text>
        <dbReference type="Rhea" id="RHEA:24252"/>
        <dbReference type="ChEBI" id="CHEBI:15377"/>
        <dbReference type="ChEBI" id="CHEBI:15378"/>
        <dbReference type="ChEBI" id="CHEBI:58141"/>
        <dbReference type="ChEBI" id="CHEBI:456216"/>
        <dbReference type="EC" id="3.6.1.41"/>
    </reaction>
</comment>
<dbReference type="EMBL" id="JADHSG010000003">
    <property type="protein sequence ID" value="MBL6903259.1"/>
    <property type="molecule type" value="Genomic_DNA"/>
</dbReference>
<dbReference type="PIRSF" id="PIRSF000903">
    <property type="entry name" value="B5n-ttraPtase_sm"/>
    <property type="match status" value="1"/>
</dbReference>
<organism evidence="10 11">
    <name type="scientific">SAR86 cluster bacterium</name>
    <dbReference type="NCBI Taxonomy" id="2030880"/>
    <lineage>
        <taxon>Bacteria</taxon>
        <taxon>Pseudomonadati</taxon>
        <taxon>Pseudomonadota</taxon>
        <taxon>Gammaproteobacteria</taxon>
        <taxon>SAR86 cluster</taxon>
    </lineage>
</organism>
<dbReference type="AlphaFoldDB" id="A0A937JFS9"/>
<dbReference type="GO" id="GO:0110154">
    <property type="term" value="P:RNA decapping"/>
    <property type="evidence" value="ECO:0007669"/>
    <property type="project" value="TreeGrafter"/>
</dbReference>
<comment type="function">
    <text evidence="1">Hydrolyzes diadenosine 5',5'''-P1,P4-tetraphosphate to yield ADP.</text>
</comment>
<evidence type="ECO:0000256" key="4">
    <source>
        <dbReference type="ARBA" id="ARBA00022801"/>
    </source>
</evidence>
<dbReference type="NCBIfam" id="TIGR00668">
    <property type="entry name" value="apaH"/>
    <property type="match status" value="1"/>
</dbReference>
<accession>A0A937JFS9</accession>
<evidence type="ECO:0000313" key="11">
    <source>
        <dbReference type="Proteomes" id="UP000705230"/>
    </source>
</evidence>
<evidence type="ECO:0000259" key="9">
    <source>
        <dbReference type="Pfam" id="PF00149"/>
    </source>
</evidence>
<evidence type="ECO:0000313" key="10">
    <source>
        <dbReference type="EMBL" id="MBL6903259.1"/>
    </source>
</evidence>
<evidence type="ECO:0000256" key="8">
    <source>
        <dbReference type="ARBA" id="ARBA00049417"/>
    </source>
</evidence>
<evidence type="ECO:0000256" key="2">
    <source>
        <dbReference type="ARBA" id="ARBA00005419"/>
    </source>
</evidence>
<dbReference type="PANTHER" id="PTHR42850:SF11">
    <property type="entry name" value="BIS(5'-NUCLEOSYL)-TETRAPHOSPHATASE [SYMMETRICAL]"/>
    <property type="match status" value="1"/>
</dbReference>
<dbReference type="Proteomes" id="UP000705230">
    <property type="component" value="Unassembled WGS sequence"/>
</dbReference>
<dbReference type="InterPro" id="IPR029052">
    <property type="entry name" value="Metallo-depent_PP-like"/>
</dbReference>
<dbReference type="Gene3D" id="3.60.21.10">
    <property type="match status" value="1"/>
</dbReference>
<dbReference type="GO" id="GO:0008803">
    <property type="term" value="F:bis(5'-nucleosyl)-tetraphosphatase (symmetrical) activity"/>
    <property type="evidence" value="ECO:0007669"/>
    <property type="project" value="UniProtKB-EC"/>
</dbReference>
<dbReference type="InterPro" id="IPR004843">
    <property type="entry name" value="Calcineurin-like_PHP"/>
</dbReference>
<evidence type="ECO:0000256" key="6">
    <source>
        <dbReference type="ARBA" id="ARBA00032248"/>
    </source>
</evidence>
<dbReference type="NCBIfam" id="NF001204">
    <property type="entry name" value="PRK00166.1"/>
    <property type="match status" value="1"/>
</dbReference>
<comment type="caution">
    <text evidence="10">The sequence shown here is derived from an EMBL/GenBank/DDBJ whole genome shotgun (WGS) entry which is preliminary data.</text>
</comment>
<protein>
    <recommendedName>
        <fullName evidence="3">bis(5'-nucleosyl)-tetraphosphatase (symmetrical)</fullName>
        <ecNumber evidence="3">3.6.1.41</ecNumber>
    </recommendedName>
    <alternativeName>
        <fullName evidence="6">Ap4A hydrolase</fullName>
    </alternativeName>
    <alternativeName>
        <fullName evidence="5">Diadenosine 5',5'''-P1,P4-tetraphosphate pyrophosphohydrolase</fullName>
    </alternativeName>
    <alternativeName>
        <fullName evidence="7">Diadenosine tetraphosphatase</fullName>
    </alternativeName>
</protein>
<name>A0A937JFS9_9GAMM</name>
<reference evidence="10" key="1">
    <citation type="submission" date="2020-10" db="EMBL/GenBank/DDBJ databases">
        <title>Microbiome of the Black Sea water column analyzed by genome centric metagenomics.</title>
        <authorList>
            <person name="Cabello-Yeves P.J."/>
            <person name="Callieri C."/>
            <person name="Picazo A."/>
            <person name="Mehrshad M."/>
            <person name="Haro-Moreno J.M."/>
            <person name="Roda-Garcia J."/>
            <person name="Dzembekova N."/>
            <person name="Slabakova V."/>
            <person name="Slabakova N."/>
            <person name="Moncheva S."/>
            <person name="Rodriguez-Valera F."/>
        </authorList>
    </citation>
    <scope>NUCLEOTIDE SEQUENCE</scope>
    <source>
        <strain evidence="10">BS30m-G43</strain>
    </source>
</reference>
<comment type="similarity">
    <text evidence="2">Belongs to the Ap4A hydrolase family.</text>
</comment>
<evidence type="ECO:0000256" key="1">
    <source>
        <dbReference type="ARBA" id="ARBA00003413"/>
    </source>
</evidence>
<dbReference type="InterPro" id="IPR004617">
    <property type="entry name" value="ApaH"/>
</dbReference>
<proteinExistence type="inferred from homology"/>
<dbReference type="SUPFAM" id="SSF56300">
    <property type="entry name" value="Metallo-dependent phosphatases"/>
    <property type="match status" value="1"/>
</dbReference>
<dbReference type="InterPro" id="IPR050126">
    <property type="entry name" value="Ap4A_hydrolase"/>
</dbReference>
<dbReference type="Pfam" id="PF00149">
    <property type="entry name" value="Metallophos"/>
    <property type="match status" value="1"/>
</dbReference>
<dbReference type="EC" id="3.6.1.41" evidence="3"/>
<feature type="domain" description="Calcineurin-like phosphoesterase" evidence="9">
    <location>
        <begin position="1"/>
        <end position="164"/>
    </location>
</feature>
<sequence length="269" mass="30698">MSTYVIGDVQGCFKELLKLTKKIQFNPKKDTLIFAGDLVNRGPQSLEVLDFCMQNSKSIEVVLGNHDLYLLSLIIDKQTKAKTLSPILKSANVAKYFNWLIKKPMLLKVKIEKSNETFWISHAGIPYFWSLSKAQKLSRELSKSLKDNPKFVLKNMWGDKPNKWSNNLQGIKRLRLIINCFTRMRYLDMQGGLNLNTKDTGPKKGLEPWFIKSKQLLKDSKEHIVFGHWAALNGKTKIKNIIGLDTGCVWGGKLTAIRLEDKKIFAVKG</sequence>
<gene>
    <name evidence="10" type="ORF">ISR29_03555</name>
</gene>
<dbReference type="GO" id="GO:0005737">
    <property type="term" value="C:cytoplasm"/>
    <property type="evidence" value="ECO:0007669"/>
    <property type="project" value="TreeGrafter"/>
</dbReference>
<dbReference type="GO" id="GO:0016791">
    <property type="term" value="F:phosphatase activity"/>
    <property type="evidence" value="ECO:0007669"/>
    <property type="project" value="TreeGrafter"/>
</dbReference>
<evidence type="ECO:0000256" key="5">
    <source>
        <dbReference type="ARBA" id="ARBA00031248"/>
    </source>
</evidence>
<dbReference type="PANTHER" id="PTHR42850">
    <property type="entry name" value="METALLOPHOSPHOESTERASE"/>
    <property type="match status" value="1"/>
</dbReference>
<evidence type="ECO:0000256" key="7">
    <source>
        <dbReference type="ARBA" id="ARBA00033210"/>
    </source>
</evidence>